<evidence type="ECO:0000256" key="4">
    <source>
        <dbReference type="ARBA" id="ARBA00023136"/>
    </source>
</evidence>
<evidence type="ECO:0000256" key="3">
    <source>
        <dbReference type="ARBA" id="ARBA00022729"/>
    </source>
</evidence>
<protein>
    <submittedName>
        <fullName evidence="9">BamA/TamA family outer membrane protein</fullName>
    </submittedName>
</protein>
<dbReference type="InterPro" id="IPR010827">
    <property type="entry name" value="BamA/TamA_POTRA"/>
</dbReference>
<feature type="compositionally biased region" description="Low complexity" evidence="6">
    <location>
        <begin position="168"/>
        <end position="179"/>
    </location>
</feature>
<evidence type="ECO:0000256" key="6">
    <source>
        <dbReference type="SAM" id="MobiDB-lite"/>
    </source>
</evidence>
<keyword evidence="2" id="KW-0812">Transmembrane</keyword>
<feature type="compositionally biased region" description="Acidic residues" evidence="6">
    <location>
        <begin position="180"/>
        <end position="200"/>
    </location>
</feature>
<dbReference type="EMBL" id="JAMPKX010000003">
    <property type="protein sequence ID" value="MEP0947270.1"/>
    <property type="molecule type" value="Genomic_DNA"/>
</dbReference>
<evidence type="ECO:0000256" key="2">
    <source>
        <dbReference type="ARBA" id="ARBA00022692"/>
    </source>
</evidence>
<dbReference type="InterPro" id="IPR013686">
    <property type="entry name" value="Polypept-transport_assoc_ShlB"/>
</dbReference>
<accession>A0ABV0K461</accession>
<organism evidence="9 10">
    <name type="scientific">Leptolyngbya subtilissima DQ-A4</name>
    <dbReference type="NCBI Taxonomy" id="2933933"/>
    <lineage>
        <taxon>Bacteria</taxon>
        <taxon>Bacillati</taxon>
        <taxon>Cyanobacteriota</taxon>
        <taxon>Cyanophyceae</taxon>
        <taxon>Leptolyngbyales</taxon>
        <taxon>Leptolyngbyaceae</taxon>
        <taxon>Leptolyngbya group</taxon>
        <taxon>Leptolyngbya</taxon>
    </lineage>
</organism>
<dbReference type="Pfam" id="PF08479">
    <property type="entry name" value="POTRA_2"/>
    <property type="match status" value="1"/>
</dbReference>
<name>A0ABV0K461_9CYAN</name>
<comment type="caution">
    <text evidence="9">The sequence shown here is derived from an EMBL/GenBank/DDBJ whole genome shotgun (WGS) entry which is preliminary data.</text>
</comment>
<gene>
    <name evidence="9" type="ORF">NC992_10340</name>
</gene>
<proteinExistence type="predicted"/>
<dbReference type="Gene3D" id="3.10.20.310">
    <property type="entry name" value="membrane protein fhac"/>
    <property type="match status" value="3"/>
</dbReference>
<sequence length="791" mass="84924">MRVSPNYLLAVLATSGLVGLIAAPAHADPVAPEFVVQADSSAAEPSETLEPGYSQSADALAEPVIGISDPASTIDFDQVQPDLGPSPVAENLQSAIDGYRSIEGEAAADAATALSPATSSESSVEQRAQLESAQLAQTPSTQREISPEEAQRILDGAVQRRSQPQPAPTQEQPETPEATPADEEADEPAEEAPEEPAAEVEEPRVLVAEVQVQPNQGELDPSLENLIYSVIETQAGRTTTRTQLQQDINSIFATGYFADVDAQPEDTDLGVRVTFLVQPNPVLTDVRLEGNEVLPQTIVDDIFDEQKGEIINLIDFQEGILELNQWYQDQGYVLAQVVAAPQVSPDGVVTLEVAEGVIESIEVRYINDLGQAVDEEGNPVRGRTRPFIITREFETEPGEVFNQARIEQDFQRVFGLGIFEDVVPGLEPAEDDPRKVKLIVNVSERNTGSVAAGLGFNFTGDLFGTVSFRQDNFGGNNQKFSAEAQLSTRDILFDVSFTDPWIAGDPFRTSYTVNAFARSANNLNFEDGPNPINLANGDQVRIRRLGTGITFSRPFDNGWTVAVGTLIQNVSARDADGRVNAVDAAGNPLTASSRGVDDLWTFPVSATLDRRNDAFNPTSGSVLRLNTEQSVPLGRGSILMNRLRGSYSYYIPLRLLNFAEGPQALALNFQAGTIVGELPPYEAFTLGGTNSIRGYDEGEVGSGRSYAQFTAEYRFPLFSFLGGALFLDVGSDLGSGNAVPGAPGPSRGKPGSGIGYGAGVRVSTPLGPLRVDYGFSNQGEGRIHFGFGERF</sequence>
<evidence type="ECO:0000256" key="1">
    <source>
        <dbReference type="ARBA" id="ARBA00004370"/>
    </source>
</evidence>
<keyword evidence="3 7" id="KW-0732">Signal</keyword>
<feature type="region of interest" description="Disordered" evidence="6">
    <location>
        <begin position="110"/>
        <end position="202"/>
    </location>
</feature>
<dbReference type="PROSITE" id="PS51779">
    <property type="entry name" value="POTRA"/>
    <property type="match status" value="1"/>
</dbReference>
<feature type="compositionally biased region" description="Low complexity" evidence="6">
    <location>
        <begin position="110"/>
        <end position="125"/>
    </location>
</feature>
<evidence type="ECO:0000256" key="5">
    <source>
        <dbReference type="ARBA" id="ARBA00023237"/>
    </source>
</evidence>
<dbReference type="Pfam" id="PF01103">
    <property type="entry name" value="Omp85"/>
    <property type="match status" value="1"/>
</dbReference>
<comment type="subcellular location">
    <subcellularLocation>
        <location evidence="1">Membrane</location>
    </subcellularLocation>
</comment>
<evidence type="ECO:0000313" key="9">
    <source>
        <dbReference type="EMBL" id="MEP0947270.1"/>
    </source>
</evidence>
<dbReference type="PANTHER" id="PTHR12815:SF47">
    <property type="entry name" value="TRANSLOCATION AND ASSEMBLY MODULE SUBUNIT TAMA"/>
    <property type="match status" value="1"/>
</dbReference>
<dbReference type="Pfam" id="PF07244">
    <property type="entry name" value="POTRA"/>
    <property type="match status" value="2"/>
</dbReference>
<feature type="signal peptide" evidence="7">
    <location>
        <begin position="1"/>
        <end position="27"/>
    </location>
</feature>
<feature type="chain" id="PRO_5046003066" evidence="7">
    <location>
        <begin position="28"/>
        <end position="791"/>
    </location>
</feature>
<dbReference type="PANTHER" id="PTHR12815">
    <property type="entry name" value="SORTING AND ASSEMBLY MACHINERY SAMM50 PROTEIN FAMILY MEMBER"/>
    <property type="match status" value="1"/>
</dbReference>
<dbReference type="RefSeq" id="WP_190701801.1">
    <property type="nucleotide sequence ID" value="NZ_JAMPKX010000003.1"/>
</dbReference>
<keyword evidence="10" id="KW-1185">Reference proteome</keyword>
<reference evidence="9 10" key="1">
    <citation type="submission" date="2022-04" db="EMBL/GenBank/DDBJ databases">
        <title>Positive selection, recombination, and allopatry shape intraspecific diversity of widespread and dominant cyanobacteria.</title>
        <authorList>
            <person name="Wei J."/>
            <person name="Shu W."/>
            <person name="Hu C."/>
        </authorList>
    </citation>
    <scope>NUCLEOTIDE SEQUENCE [LARGE SCALE GENOMIC DNA]</scope>
    <source>
        <strain evidence="9 10">DQ-A4</strain>
    </source>
</reference>
<evidence type="ECO:0000256" key="7">
    <source>
        <dbReference type="SAM" id="SignalP"/>
    </source>
</evidence>
<dbReference type="InterPro" id="IPR034746">
    <property type="entry name" value="POTRA"/>
</dbReference>
<keyword evidence="4" id="KW-0472">Membrane</keyword>
<dbReference type="Proteomes" id="UP001482513">
    <property type="component" value="Unassembled WGS sequence"/>
</dbReference>
<dbReference type="Gene3D" id="2.40.160.50">
    <property type="entry name" value="membrane protein fhac: a member of the omp85/tpsb transporter family"/>
    <property type="match status" value="1"/>
</dbReference>
<evidence type="ECO:0000259" key="8">
    <source>
        <dbReference type="PROSITE" id="PS51779"/>
    </source>
</evidence>
<feature type="domain" description="POTRA" evidence="8">
    <location>
        <begin position="281"/>
        <end position="356"/>
    </location>
</feature>
<evidence type="ECO:0000313" key="10">
    <source>
        <dbReference type="Proteomes" id="UP001482513"/>
    </source>
</evidence>
<dbReference type="InterPro" id="IPR039910">
    <property type="entry name" value="D15-like"/>
</dbReference>
<feature type="compositionally biased region" description="Polar residues" evidence="6">
    <location>
        <begin position="129"/>
        <end position="144"/>
    </location>
</feature>
<dbReference type="InterPro" id="IPR000184">
    <property type="entry name" value="Bac_surfAg_D15"/>
</dbReference>
<keyword evidence="5" id="KW-0998">Cell outer membrane</keyword>